<evidence type="ECO:0008006" key="4">
    <source>
        <dbReference type="Google" id="ProtNLM"/>
    </source>
</evidence>
<dbReference type="RefSeq" id="WP_262068958.1">
    <property type="nucleotide sequence ID" value="NZ_JAMXOC010000009.1"/>
</dbReference>
<gene>
    <name evidence="2" type="ORF">NK118_07410</name>
</gene>
<evidence type="ECO:0000313" key="3">
    <source>
        <dbReference type="Proteomes" id="UP001523565"/>
    </source>
</evidence>
<feature type="signal peptide" evidence="1">
    <location>
        <begin position="1"/>
        <end position="20"/>
    </location>
</feature>
<accession>A0ABT1EHT9</accession>
<feature type="chain" id="PRO_5045291749" description="Secreted protein" evidence="1">
    <location>
        <begin position="21"/>
        <end position="68"/>
    </location>
</feature>
<dbReference type="EMBL" id="JAMZFV010000009">
    <property type="protein sequence ID" value="MCP1110076.1"/>
    <property type="molecule type" value="Genomic_DNA"/>
</dbReference>
<sequence length="68" mass="8008">MKKFFKFMIKLLAVATAVMAAIYFVRTYLMANDTKEFVDDFDDLDFELDNDLKAPEREYVDITPEKSE</sequence>
<reference evidence="2 3" key="1">
    <citation type="journal article" date="2022" name="Genome Biol. Evol.">
        <title>Host diet, physiology and behaviors set the stage for Lachnospiraceae cladogenesis.</title>
        <authorList>
            <person name="Vera-Ponce De Leon A."/>
            <person name="Schneider M."/>
            <person name="Jahnes B.C."/>
            <person name="Sadowski V."/>
            <person name="Camuy-Velez L.A."/>
            <person name="Duan J."/>
            <person name="Sabree Z.L."/>
        </authorList>
    </citation>
    <scope>NUCLEOTIDE SEQUENCE [LARGE SCALE GENOMIC DNA]</scope>
    <source>
        <strain evidence="2 3">PAL227</strain>
    </source>
</reference>
<keyword evidence="3" id="KW-1185">Reference proteome</keyword>
<keyword evidence="1" id="KW-0732">Signal</keyword>
<dbReference type="Proteomes" id="UP001523565">
    <property type="component" value="Unassembled WGS sequence"/>
</dbReference>
<evidence type="ECO:0000256" key="1">
    <source>
        <dbReference type="SAM" id="SignalP"/>
    </source>
</evidence>
<protein>
    <recommendedName>
        <fullName evidence="4">Secreted protein</fullName>
    </recommendedName>
</protein>
<organism evidence="2 3">
    <name type="scientific">Ohessyouella blattaphilus</name>
    <dbReference type="NCBI Taxonomy" id="2949333"/>
    <lineage>
        <taxon>Bacteria</taxon>
        <taxon>Bacillati</taxon>
        <taxon>Bacillota</taxon>
        <taxon>Clostridia</taxon>
        <taxon>Lachnospirales</taxon>
        <taxon>Lachnospiraceae</taxon>
        <taxon>Ohessyouella</taxon>
    </lineage>
</organism>
<proteinExistence type="predicted"/>
<name>A0ABT1EHT9_9FIRM</name>
<evidence type="ECO:0000313" key="2">
    <source>
        <dbReference type="EMBL" id="MCP1110076.1"/>
    </source>
</evidence>
<comment type="caution">
    <text evidence="2">The sequence shown here is derived from an EMBL/GenBank/DDBJ whole genome shotgun (WGS) entry which is preliminary data.</text>
</comment>